<dbReference type="SUPFAM" id="SSF52833">
    <property type="entry name" value="Thioredoxin-like"/>
    <property type="match status" value="1"/>
</dbReference>
<gene>
    <name evidence="8" type="ORF">COO09_04770</name>
</gene>
<dbReference type="PANTHER" id="PTHR10430">
    <property type="entry name" value="PEROXIREDOXIN"/>
    <property type="match status" value="1"/>
</dbReference>
<keyword evidence="3 6" id="KW-0560">Oxidoreductase</keyword>
<evidence type="ECO:0000259" key="7">
    <source>
        <dbReference type="PROSITE" id="PS51352"/>
    </source>
</evidence>
<dbReference type="FunFam" id="3.40.30.10:FF:000020">
    <property type="entry name" value="Peroxiredoxin"/>
    <property type="match status" value="1"/>
</dbReference>
<dbReference type="OrthoDB" id="9800621at2"/>
<dbReference type="GO" id="GO:0045454">
    <property type="term" value="P:cell redox homeostasis"/>
    <property type="evidence" value="ECO:0007669"/>
    <property type="project" value="TreeGrafter"/>
</dbReference>
<comment type="function">
    <text evidence="6">Thiol-specific peroxidase that catalyzes the reduction of hydrogen peroxide and organic hydroperoxides to water and alcohols, respectively. Plays a role in cell protection against oxidative stress by detoxifying peroxides.</text>
</comment>
<evidence type="ECO:0000313" key="9">
    <source>
        <dbReference type="Proteomes" id="UP000218934"/>
    </source>
</evidence>
<dbReference type="PROSITE" id="PS51352">
    <property type="entry name" value="THIOREDOXIN_2"/>
    <property type="match status" value="1"/>
</dbReference>
<dbReference type="RefSeq" id="WP_066960354.1">
    <property type="nucleotide sequence ID" value="NZ_CP023449.1"/>
</dbReference>
<comment type="catalytic activity">
    <reaction evidence="6">
        <text>a hydroperoxide + 2 glutathione = an alcohol + glutathione disulfide + H2O</text>
        <dbReference type="Rhea" id="RHEA:62632"/>
        <dbReference type="ChEBI" id="CHEBI:15377"/>
        <dbReference type="ChEBI" id="CHEBI:30879"/>
        <dbReference type="ChEBI" id="CHEBI:35924"/>
        <dbReference type="ChEBI" id="CHEBI:57925"/>
        <dbReference type="ChEBI" id="CHEBI:58297"/>
        <dbReference type="EC" id="1.11.1.27"/>
    </reaction>
</comment>
<comment type="similarity">
    <text evidence="6">Belongs to the peroxiredoxin family. Prx5 subfamily.</text>
</comment>
<dbReference type="KEGG" id="rdi:CMV14_02450"/>
<dbReference type="CDD" id="cd03013">
    <property type="entry name" value="PRX5_like"/>
    <property type="match status" value="1"/>
</dbReference>
<keyword evidence="2 6" id="KW-0049">Antioxidant</keyword>
<dbReference type="InterPro" id="IPR013740">
    <property type="entry name" value="Redoxin"/>
</dbReference>
<dbReference type="EC" id="1.11.1.27" evidence="6"/>
<organism evidence="8 9">
    <name type="scientific">Rhizorhabdus dicambivorans</name>
    <dbReference type="NCBI Taxonomy" id="1850238"/>
    <lineage>
        <taxon>Bacteria</taxon>
        <taxon>Pseudomonadati</taxon>
        <taxon>Pseudomonadota</taxon>
        <taxon>Alphaproteobacteria</taxon>
        <taxon>Sphingomonadales</taxon>
        <taxon>Sphingomonadaceae</taxon>
        <taxon>Rhizorhabdus</taxon>
    </lineage>
</organism>
<dbReference type="EMBL" id="NWUF01000003">
    <property type="protein sequence ID" value="PCE43617.1"/>
    <property type="molecule type" value="Genomic_DNA"/>
</dbReference>
<evidence type="ECO:0000256" key="4">
    <source>
        <dbReference type="ARBA" id="ARBA00023284"/>
    </source>
</evidence>
<evidence type="ECO:0000256" key="6">
    <source>
        <dbReference type="RuleBase" id="RU366011"/>
    </source>
</evidence>
<dbReference type="GO" id="GO:0005737">
    <property type="term" value="C:cytoplasm"/>
    <property type="evidence" value="ECO:0007669"/>
    <property type="project" value="TreeGrafter"/>
</dbReference>
<dbReference type="InterPro" id="IPR013766">
    <property type="entry name" value="Thioredoxin_domain"/>
</dbReference>
<evidence type="ECO:0000256" key="5">
    <source>
        <dbReference type="PIRSR" id="PIRSR637944-1"/>
    </source>
</evidence>
<dbReference type="GO" id="GO:0034599">
    <property type="term" value="P:cellular response to oxidative stress"/>
    <property type="evidence" value="ECO:0007669"/>
    <property type="project" value="InterPro"/>
</dbReference>
<reference evidence="8 9" key="1">
    <citation type="submission" date="2017-09" db="EMBL/GenBank/DDBJ databases">
        <title>The Catabolism of 3,6-Dichlorosalicylic acid is Initiated by the Cytochrome P450 Monooxygenase DsmABC in Rhizorhabdus dicambivorans Ndbn-20.</title>
        <authorList>
            <person name="Na L."/>
        </authorList>
    </citation>
    <scope>NUCLEOTIDE SEQUENCE [LARGE SCALE GENOMIC DNA]</scope>
    <source>
        <strain evidence="8 9">Ndbn-20m</strain>
    </source>
</reference>
<evidence type="ECO:0000256" key="2">
    <source>
        <dbReference type="ARBA" id="ARBA00022862"/>
    </source>
</evidence>
<keyword evidence="9" id="KW-1185">Reference proteome</keyword>
<dbReference type="Gene3D" id="3.40.30.10">
    <property type="entry name" value="Glutaredoxin"/>
    <property type="match status" value="1"/>
</dbReference>
<dbReference type="PANTHER" id="PTHR10430:SF16">
    <property type="entry name" value="PEROXIREDOXIN-5, MITOCHONDRIAL"/>
    <property type="match status" value="1"/>
</dbReference>
<feature type="active site" description="Cysteine sulfenic acid (-SOH) intermediate" evidence="5">
    <location>
        <position position="49"/>
    </location>
</feature>
<dbReference type="InterPro" id="IPR037944">
    <property type="entry name" value="PRX5-like"/>
</dbReference>
<protein>
    <recommendedName>
        <fullName evidence="6">Glutathione-dependent peroxiredoxin</fullName>
        <ecNumber evidence="6">1.11.1.27</ecNumber>
    </recommendedName>
</protein>
<dbReference type="Pfam" id="PF08534">
    <property type="entry name" value="Redoxin"/>
    <property type="match status" value="1"/>
</dbReference>
<dbReference type="Proteomes" id="UP000218934">
    <property type="component" value="Unassembled WGS sequence"/>
</dbReference>
<dbReference type="GO" id="GO:0042744">
    <property type="term" value="P:hydrogen peroxide catabolic process"/>
    <property type="evidence" value="ECO:0007669"/>
    <property type="project" value="TreeGrafter"/>
</dbReference>
<evidence type="ECO:0000256" key="1">
    <source>
        <dbReference type="ARBA" id="ARBA00022559"/>
    </source>
</evidence>
<sequence length="160" mass="16689">MTISTGDRIPAATFKTMTDDGPADIASDALFGGRTVALFSVPGAFTPTCSARHLPGFVDKATELKAKGVDEIVCTAVNDAFVMGAWGKSAGADGKVTMLADGNGDFVRAIGLEMDGRAAGLGMRGQRFSMIVKDGVITTLNVEAPREYNVSSAEHMLTQL</sequence>
<name>A0A2A4G1G0_9SPHN</name>
<comment type="caution">
    <text evidence="8">The sequence shown here is derived from an EMBL/GenBank/DDBJ whole genome shotgun (WGS) entry which is preliminary data.</text>
</comment>
<proteinExistence type="inferred from homology"/>
<keyword evidence="1 6" id="KW-0575">Peroxidase</keyword>
<feature type="domain" description="Thioredoxin" evidence="7">
    <location>
        <begin position="3"/>
        <end position="160"/>
    </location>
</feature>
<evidence type="ECO:0000256" key="3">
    <source>
        <dbReference type="ARBA" id="ARBA00023002"/>
    </source>
</evidence>
<dbReference type="AlphaFoldDB" id="A0A2A4G1G0"/>
<dbReference type="GO" id="GO:0008379">
    <property type="term" value="F:thioredoxin peroxidase activity"/>
    <property type="evidence" value="ECO:0007669"/>
    <property type="project" value="InterPro"/>
</dbReference>
<keyword evidence="4 6" id="KW-0676">Redox-active center</keyword>
<dbReference type="InterPro" id="IPR036249">
    <property type="entry name" value="Thioredoxin-like_sf"/>
</dbReference>
<evidence type="ECO:0000313" key="8">
    <source>
        <dbReference type="EMBL" id="PCE43617.1"/>
    </source>
</evidence>
<accession>A0A2A4G1G0</accession>